<name>A0AAD4QMK5_9AGAM</name>
<dbReference type="AlphaFoldDB" id="A0AAD4QMK5"/>
<organism evidence="3 4">
    <name type="scientific">Multifurca ochricompacta</name>
    <dbReference type="NCBI Taxonomy" id="376703"/>
    <lineage>
        <taxon>Eukaryota</taxon>
        <taxon>Fungi</taxon>
        <taxon>Dikarya</taxon>
        <taxon>Basidiomycota</taxon>
        <taxon>Agaricomycotina</taxon>
        <taxon>Agaricomycetes</taxon>
        <taxon>Russulales</taxon>
        <taxon>Russulaceae</taxon>
        <taxon>Multifurca</taxon>
    </lineage>
</organism>
<comment type="caution">
    <text evidence="3">The sequence shown here is derived from an EMBL/GenBank/DDBJ whole genome shotgun (WGS) entry which is preliminary data.</text>
</comment>
<reference evidence="3" key="1">
    <citation type="journal article" date="2022" name="New Phytol.">
        <title>Evolutionary transition to the ectomycorrhizal habit in the genomes of a hyperdiverse lineage of mushroom-forming fungi.</title>
        <authorList>
            <person name="Looney B."/>
            <person name="Miyauchi S."/>
            <person name="Morin E."/>
            <person name="Drula E."/>
            <person name="Courty P.E."/>
            <person name="Kohler A."/>
            <person name="Kuo A."/>
            <person name="LaButti K."/>
            <person name="Pangilinan J."/>
            <person name="Lipzen A."/>
            <person name="Riley R."/>
            <person name="Andreopoulos W."/>
            <person name="He G."/>
            <person name="Johnson J."/>
            <person name="Nolan M."/>
            <person name="Tritt A."/>
            <person name="Barry K.W."/>
            <person name="Grigoriev I.V."/>
            <person name="Nagy L.G."/>
            <person name="Hibbett D."/>
            <person name="Henrissat B."/>
            <person name="Matheny P.B."/>
            <person name="Labbe J."/>
            <person name="Martin F.M."/>
        </authorList>
    </citation>
    <scope>NUCLEOTIDE SEQUENCE</scope>
    <source>
        <strain evidence="3">BPL690</strain>
    </source>
</reference>
<dbReference type="Proteomes" id="UP001203297">
    <property type="component" value="Unassembled WGS sequence"/>
</dbReference>
<keyword evidence="1" id="KW-0812">Transmembrane</keyword>
<keyword evidence="1" id="KW-1133">Transmembrane helix</keyword>
<evidence type="ECO:0000313" key="3">
    <source>
        <dbReference type="EMBL" id="KAI0299007.1"/>
    </source>
</evidence>
<feature type="transmembrane region" description="Helical" evidence="1">
    <location>
        <begin position="121"/>
        <end position="140"/>
    </location>
</feature>
<feature type="domain" description="DUF6533" evidence="2">
    <location>
        <begin position="24"/>
        <end position="67"/>
    </location>
</feature>
<keyword evidence="1" id="KW-0472">Membrane</keyword>
<dbReference type="Pfam" id="PF20151">
    <property type="entry name" value="DUF6533"/>
    <property type="match status" value="1"/>
</dbReference>
<dbReference type="EMBL" id="WTXG01000025">
    <property type="protein sequence ID" value="KAI0299007.1"/>
    <property type="molecule type" value="Genomic_DNA"/>
</dbReference>
<proteinExistence type="predicted"/>
<sequence>MNVLSAATAATPSTGALTAANNLRIAALSVAAYDYLLTLPLEFRIYKSSNRRSLGLVLFILIRYSSIVSLVVSNVGFFYHHFSPKACSHYMFVSPIFKVFHIMISQAIMGLRAYNIARRNVWIGWTLLSTYVVVVAFQWVSSLFNRIL</sequence>
<evidence type="ECO:0000259" key="2">
    <source>
        <dbReference type="Pfam" id="PF20151"/>
    </source>
</evidence>
<keyword evidence="4" id="KW-1185">Reference proteome</keyword>
<evidence type="ECO:0000256" key="1">
    <source>
        <dbReference type="SAM" id="Phobius"/>
    </source>
</evidence>
<protein>
    <recommendedName>
        <fullName evidence="2">DUF6533 domain-containing protein</fullName>
    </recommendedName>
</protein>
<feature type="transmembrane region" description="Helical" evidence="1">
    <location>
        <begin position="55"/>
        <end position="78"/>
    </location>
</feature>
<dbReference type="InterPro" id="IPR045340">
    <property type="entry name" value="DUF6533"/>
</dbReference>
<evidence type="ECO:0000313" key="4">
    <source>
        <dbReference type="Proteomes" id="UP001203297"/>
    </source>
</evidence>
<feature type="transmembrane region" description="Helical" evidence="1">
    <location>
        <begin position="90"/>
        <end position="109"/>
    </location>
</feature>
<gene>
    <name evidence="3" type="ORF">B0F90DRAFT_1730031</name>
</gene>
<accession>A0AAD4QMK5</accession>